<evidence type="ECO:0000313" key="2">
    <source>
        <dbReference type="Proteomes" id="UP000250242"/>
    </source>
</evidence>
<dbReference type="AlphaFoldDB" id="A0A2X1WIP9"/>
<organism evidence="1 2">
    <name type="scientific">Oligella urethralis</name>
    <dbReference type="NCBI Taxonomy" id="90245"/>
    <lineage>
        <taxon>Bacteria</taxon>
        <taxon>Pseudomonadati</taxon>
        <taxon>Pseudomonadota</taxon>
        <taxon>Betaproteobacteria</taxon>
        <taxon>Burkholderiales</taxon>
        <taxon>Alcaligenaceae</taxon>
        <taxon>Oligella</taxon>
    </lineage>
</organism>
<reference evidence="1 2" key="1">
    <citation type="submission" date="2018-06" db="EMBL/GenBank/DDBJ databases">
        <authorList>
            <consortium name="Pathogen Informatics"/>
            <person name="Doyle S."/>
        </authorList>
    </citation>
    <scope>NUCLEOTIDE SEQUENCE [LARGE SCALE GENOMIC DNA]</scope>
    <source>
        <strain evidence="1 2">NCTC11009</strain>
    </source>
</reference>
<evidence type="ECO:0008006" key="3">
    <source>
        <dbReference type="Google" id="ProtNLM"/>
    </source>
</evidence>
<proteinExistence type="predicted"/>
<sequence>MRYFLLLPLLGVMLLSACEKDDGLKNVAEPLHHCKAMRSFGATYEDGSLPIGCKKYLKD</sequence>
<accession>A0A2X1WIP9</accession>
<name>A0A2X1WIP9_9BURK</name>
<dbReference type="PROSITE" id="PS51257">
    <property type="entry name" value="PROKAR_LIPOPROTEIN"/>
    <property type="match status" value="1"/>
</dbReference>
<protein>
    <recommendedName>
        <fullName evidence="3">Lipoprotein</fullName>
    </recommendedName>
</protein>
<gene>
    <name evidence="1" type="ORF">NCTC11009_01670</name>
</gene>
<dbReference type="EMBL" id="UATH01000001">
    <property type="protein sequence ID" value="SPY08444.1"/>
    <property type="molecule type" value="Genomic_DNA"/>
</dbReference>
<dbReference type="RefSeq" id="WP_113062674.1">
    <property type="nucleotide sequence ID" value="NZ_UATH01000001.1"/>
</dbReference>
<evidence type="ECO:0000313" key="1">
    <source>
        <dbReference type="EMBL" id="SPY08444.1"/>
    </source>
</evidence>
<dbReference type="Proteomes" id="UP000250242">
    <property type="component" value="Unassembled WGS sequence"/>
</dbReference>